<dbReference type="Proteomes" id="UP001151760">
    <property type="component" value="Unassembled WGS sequence"/>
</dbReference>
<feature type="compositionally biased region" description="Polar residues" evidence="1">
    <location>
        <begin position="135"/>
        <end position="150"/>
    </location>
</feature>
<keyword evidence="4" id="KW-1185">Reference proteome</keyword>
<dbReference type="InterPro" id="IPR012337">
    <property type="entry name" value="RNaseH-like_sf"/>
</dbReference>
<reference evidence="3" key="2">
    <citation type="submission" date="2022-01" db="EMBL/GenBank/DDBJ databases">
        <authorList>
            <person name="Yamashiro T."/>
            <person name="Shiraishi A."/>
            <person name="Satake H."/>
            <person name="Nakayama K."/>
        </authorList>
    </citation>
    <scope>NUCLEOTIDE SEQUENCE</scope>
</reference>
<dbReference type="InterPro" id="IPR039537">
    <property type="entry name" value="Retrotran_Ty1/copia-like"/>
</dbReference>
<organism evidence="3 4">
    <name type="scientific">Tanacetum coccineum</name>
    <dbReference type="NCBI Taxonomy" id="301880"/>
    <lineage>
        <taxon>Eukaryota</taxon>
        <taxon>Viridiplantae</taxon>
        <taxon>Streptophyta</taxon>
        <taxon>Embryophyta</taxon>
        <taxon>Tracheophyta</taxon>
        <taxon>Spermatophyta</taxon>
        <taxon>Magnoliopsida</taxon>
        <taxon>eudicotyledons</taxon>
        <taxon>Gunneridae</taxon>
        <taxon>Pentapetalae</taxon>
        <taxon>asterids</taxon>
        <taxon>campanulids</taxon>
        <taxon>Asterales</taxon>
        <taxon>Asteraceae</taxon>
        <taxon>Asteroideae</taxon>
        <taxon>Anthemideae</taxon>
        <taxon>Anthemidinae</taxon>
        <taxon>Tanacetum</taxon>
    </lineage>
</organism>
<dbReference type="Pfam" id="PF25597">
    <property type="entry name" value="SH3_retrovirus"/>
    <property type="match status" value="1"/>
</dbReference>
<dbReference type="InterPro" id="IPR057670">
    <property type="entry name" value="SH3_retrovirus"/>
</dbReference>
<dbReference type="PANTHER" id="PTHR42648:SF32">
    <property type="entry name" value="RIBONUCLEASE H-LIKE DOMAIN, GAG-PRE-INTEGRASE DOMAIN PROTEIN-RELATED"/>
    <property type="match status" value="1"/>
</dbReference>
<dbReference type="Gene3D" id="3.30.420.10">
    <property type="entry name" value="Ribonuclease H-like superfamily/Ribonuclease H"/>
    <property type="match status" value="1"/>
</dbReference>
<name>A0ABQ4ZZ07_9ASTR</name>
<dbReference type="EMBL" id="BQNB010011817">
    <property type="protein sequence ID" value="GJS95544.1"/>
    <property type="molecule type" value="Genomic_DNA"/>
</dbReference>
<dbReference type="SUPFAM" id="SSF53098">
    <property type="entry name" value="Ribonuclease H-like"/>
    <property type="match status" value="1"/>
</dbReference>
<feature type="domain" description="Retroviral polymerase SH3-like" evidence="2">
    <location>
        <begin position="389"/>
        <end position="433"/>
    </location>
</feature>
<gene>
    <name evidence="3" type="ORF">Tco_0802512</name>
</gene>
<evidence type="ECO:0000313" key="3">
    <source>
        <dbReference type="EMBL" id="GJS95544.1"/>
    </source>
</evidence>
<evidence type="ECO:0000313" key="4">
    <source>
        <dbReference type="Proteomes" id="UP001151760"/>
    </source>
</evidence>
<proteinExistence type="predicted"/>
<feature type="region of interest" description="Disordered" evidence="1">
    <location>
        <begin position="485"/>
        <end position="507"/>
    </location>
</feature>
<feature type="compositionally biased region" description="Low complexity" evidence="1">
    <location>
        <begin position="119"/>
        <end position="134"/>
    </location>
</feature>
<accession>A0ABQ4ZZ07</accession>
<evidence type="ECO:0000259" key="2">
    <source>
        <dbReference type="Pfam" id="PF25597"/>
    </source>
</evidence>
<sequence length="791" mass="89910">MGQYLTHTNYALWEVIMNGDAPSIASASTEGPIPPKTAEQKLARKNKLKAKKHSKLISQLEIHGEVISQEDVNLKLLRSLPSAWNNIALIMRNKSDLDTLSMDDLYNNLKVYESEIKGQSSSSSNSQNVAFVSSENTSSTNEAVNTTHDVSTASSQGQASSSTYADDVMFSFFANQSNSPQLDNEDLEQIDTDDLEEIDLKWQVAMLTMRVKRFLKKTGRNLNFNGKETVGFDKTKGNINRDAPRRIVLVKTPANALVVQDGIGGYDWSFQAEEGITNIALMDYTSQVLWDERIMREFSVARTSQQNRVAERKNRTLIEAARTMLADLLLPTTFWAEAVNTACYVQNRVLVTKPHNKTPYELLHGRPPSISFMRPFGCTVTILNILYPLGKFDRKADEGFLVGYFINSKAFRVFNTRTRKVEENLHITFLENRPNVAGSGPDWLFDIDLLTNFMNYKPVTTGNQTNRNSSKDAVADDAGKKITEKLANKGEINGQEKKGEASNKDGDQHVQDLRVELDKLLVQQKEGYANSTNRVSTASPSVSAVGGAYDDEDVGAEADLNNLETTMNVSPIPTTRIHKDYPKDQIIGDINPATQTRRMTKISEEHDMVNYVNKQRRTNHKDDQNCLFAYFLSQMEPKKVTQALTDPSWIEAMQDELLQFRLQKVQEPTDDKEKELWVELKRLFEPDNDDILWKLQRYMHDPLVRRLYDTCGVHHVSSVRGHDIFMLVEKEYPLTRGTLGLMMVARLLVEVDSEMSRELLRKDFPPFLSRQTDQDLSVWKHPQHRRFNSET</sequence>
<evidence type="ECO:0000256" key="1">
    <source>
        <dbReference type="SAM" id="MobiDB-lite"/>
    </source>
</evidence>
<protein>
    <submittedName>
        <fullName evidence="3">Ribonuclease H-like domain-containing protein</fullName>
    </submittedName>
</protein>
<dbReference type="InterPro" id="IPR036397">
    <property type="entry name" value="RNaseH_sf"/>
</dbReference>
<feature type="region of interest" description="Disordered" evidence="1">
    <location>
        <begin position="117"/>
        <end position="158"/>
    </location>
</feature>
<reference evidence="3" key="1">
    <citation type="journal article" date="2022" name="Int. J. Mol. Sci.">
        <title>Draft Genome of Tanacetum Coccineum: Genomic Comparison of Closely Related Tanacetum-Family Plants.</title>
        <authorList>
            <person name="Yamashiro T."/>
            <person name="Shiraishi A."/>
            <person name="Nakayama K."/>
            <person name="Satake H."/>
        </authorList>
    </citation>
    <scope>NUCLEOTIDE SEQUENCE</scope>
</reference>
<comment type="caution">
    <text evidence="3">The sequence shown here is derived from an EMBL/GenBank/DDBJ whole genome shotgun (WGS) entry which is preliminary data.</text>
</comment>
<dbReference type="PANTHER" id="PTHR42648">
    <property type="entry name" value="TRANSPOSASE, PUTATIVE-RELATED"/>
    <property type="match status" value="1"/>
</dbReference>
<dbReference type="Pfam" id="PF14223">
    <property type="entry name" value="Retrotran_gag_2"/>
    <property type="match status" value="1"/>
</dbReference>